<gene>
    <name evidence="1" type="ORF">FWILDA_LOCUS20057</name>
</gene>
<dbReference type="AlphaFoldDB" id="A0A9W4TE35"/>
<dbReference type="Gene3D" id="3.10.10.10">
    <property type="entry name" value="HIV Type 1 Reverse Transcriptase, subunit A, domain 1"/>
    <property type="match status" value="1"/>
</dbReference>
<dbReference type="EMBL" id="CAMKVN010027514">
    <property type="protein sequence ID" value="CAI2201420.1"/>
    <property type="molecule type" value="Genomic_DNA"/>
</dbReference>
<dbReference type="InterPro" id="IPR043502">
    <property type="entry name" value="DNA/RNA_pol_sf"/>
</dbReference>
<dbReference type="Proteomes" id="UP001153678">
    <property type="component" value="Unassembled WGS sequence"/>
</dbReference>
<keyword evidence="2" id="KW-1185">Reference proteome</keyword>
<feature type="non-terminal residue" evidence="1">
    <location>
        <position position="1"/>
    </location>
</feature>
<protein>
    <submittedName>
        <fullName evidence="1">1191_t:CDS:1</fullName>
    </submittedName>
</protein>
<name>A0A9W4TE35_9GLOM</name>
<organism evidence="1 2">
    <name type="scientific">Funneliformis geosporum</name>
    <dbReference type="NCBI Taxonomy" id="1117311"/>
    <lineage>
        <taxon>Eukaryota</taxon>
        <taxon>Fungi</taxon>
        <taxon>Fungi incertae sedis</taxon>
        <taxon>Mucoromycota</taxon>
        <taxon>Glomeromycotina</taxon>
        <taxon>Glomeromycetes</taxon>
        <taxon>Glomerales</taxon>
        <taxon>Glomeraceae</taxon>
        <taxon>Funneliformis</taxon>
    </lineage>
</organism>
<feature type="non-terminal residue" evidence="1">
    <location>
        <position position="43"/>
    </location>
</feature>
<accession>A0A9W4TE35</accession>
<evidence type="ECO:0000313" key="1">
    <source>
        <dbReference type="EMBL" id="CAI2201420.1"/>
    </source>
</evidence>
<reference evidence="1" key="1">
    <citation type="submission" date="2022-08" db="EMBL/GenBank/DDBJ databases">
        <authorList>
            <person name="Kallberg Y."/>
            <person name="Tangrot J."/>
            <person name="Rosling A."/>
        </authorList>
    </citation>
    <scope>NUCLEOTIDE SEQUENCE</scope>
    <source>
        <strain evidence="1">Wild A</strain>
    </source>
</reference>
<dbReference type="SUPFAM" id="SSF56672">
    <property type="entry name" value="DNA/RNA polymerases"/>
    <property type="match status" value="1"/>
</dbReference>
<sequence length="43" mass="4916">SIPVRQRAYCVAPSEQDFIKEEINKMLKNDLIQPSESPWASPV</sequence>
<proteinExistence type="predicted"/>
<dbReference type="OrthoDB" id="2438556at2759"/>
<comment type="caution">
    <text evidence="1">The sequence shown here is derived from an EMBL/GenBank/DDBJ whole genome shotgun (WGS) entry which is preliminary data.</text>
</comment>
<evidence type="ECO:0000313" key="2">
    <source>
        <dbReference type="Proteomes" id="UP001153678"/>
    </source>
</evidence>